<comment type="function">
    <text evidence="2">Catalyzes the specific phosphorylation of 1,6-anhydro-N-acetylmuramic acid (anhMurNAc) with the simultaneous cleavage of the 1,6-anhydro ring, generating MurNAc-6-P. Is required for the utilization of anhMurNAc either imported from the medium or derived from its own cell wall murein, and thus plays a role in cell wall recycling.</text>
</comment>
<dbReference type="EC" id="2.7.1.170" evidence="2"/>
<sequence length="383" mass="39358">MANAARLAIGLMSGTSMDGIDAALIETDGVDHVRPVHGISLAYSAADRAAVAAAVQSAKTHPTRRRHAEADRCATMLAERHAEAVAALLSAASVPAADVATIGFHGQTIRHMPPVPEGDSGWTWQIGDAGLLAALTGIDVIADFRHADMAAGGQGAPLVPLYHRALVAQGQAAGRLPMGPVCVLNIGGVANVTWIDGDALLAFDTGPGNALIDDWVQATTGTRFDADGALAARGAVHSDVLTAMLDNPWFDQPPPKSLDRDDFSASPLRGLSAADGAATLATFTARTIALSRQHMPRAPVAWVVAGGGRRNPAIMNALAQAVGAVRPVDALAWDGDLLEAQAFAYLAVRSSAGLPLSLPGTTGVAAPTRGGLLYRAALSRLSR</sequence>
<keyword evidence="4" id="KW-1185">Reference proteome</keyword>
<dbReference type="InterPro" id="IPR005338">
    <property type="entry name" value="Anhydro_N_Ac-Mur_kinase"/>
</dbReference>
<protein>
    <recommendedName>
        <fullName evidence="2">Anhydro-N-acetylmuramic acid kinase</fullName>
        <ecNumber evidence="2">2.7.1.170</ecNumber>
    </recommendedName>
    <alternativeName>
        <fullName evidence="2">AnhMurNAc kinase</fullName>
    </alternativeName>
</protein>
<dbReference type="SUPFAM" id="SSF53067">
    <property type="entry name" value="Actin-like ATPase domain"/>
    <property type="match status" value="1"/>
</dbReference>
<dbReference type="HAMAP" id="MF_01270">
    <property type="entry name" value="AnhMurNAc_kinase"/>
    <property type="match status" value="1"/>
</dbReference>
<evidence type="ECO:0000313" key="4">
    <source>
        <dbReference type="Proteomes" id="UP000298714"/>
    </source>
</evidence>
<evidence type="ECO:0000256" key="2">
    <source>
        <dbReference type="HAMAP-Rule" id="MF_01270"/>
    </source>
</evidence>
<keyword evidence="2" id="KW-0547">Nucleotide-binding</keyword>
<dbReference type="AlphaFoldDB" id="A0A4D7BSY8"/>
<comment type="catalytic activity">
    <reaction evidence="2">
        <text>1,6-anhydro-N-acetyl-beta-muramate + ATP + H2O = N-acetyl-D-muramate 6-phosphate + ADP + H(+)</text>
        <dbReference type="Rhea" id="RHEA:24952"/>
        <dbReference type="ChEBI" id="CHEBI:15377"/>
        <dbReference type="ChEBI" id="CHEBI:15378"/>
        <dbReference type="ChEBI" id="CHEBI:30616"/>
        <dbReference type="ChEBI" id="CHEBI:58690"/>
        <dbReference type="ChEBI" id="CHEBI:58722"/>
        <dbReference type="ChEBI" id="CHEBI:456216"/>
        <dbReference type="EC" id="2.7.1.170"/>
    </reaction>
</comment>
<dbReference type="Pfam" id="PF03702">
    <property type="entry name" value="AnmK"/>
    <property type="match status" value="1"/>
</dbReference>
<comment type="similarity">
    <text evidence="2">Belongs to the anhydro-N-acetylmuramic acid kinase family.</text>
</comment>
<dbReference type="GO" id="GO:0009254">
    <property type="term" value="P:peptidoglycan turnover"/>
    <property type="evidence" value="ECO:0007669"/>
    <property type="project" value="UniProtKB-UniRule"/>
</dbReference>
<dbReference type="KEGG" id="hgn:E6W36_01155"/>
<dbReference type="GO" id="GO:0016773">
    <property type="term" value="F:phosphotransferase activity, alcohol group as acceptor"/>
    <property type="evidence" value="ECO:0007669"/>
    <property type="project" value="UniProtKB-UniRule"/>
</dbReference>
<dbReference type="GO" id="GO:0005524">
    <property type="term" value="F:ATP binding"/>
    <property type="evidence" value="ECO:0007669"/>
    <property type="project" value="UniProtKB-UniRule"/>
</dbReference>
<proteinExistence type="inferred from homology"/>
<dbReference type="Gene3D" id="3.30.420.40">
    <property type="match status" value="2"/>
</dbReference>
<dbReference type="UniPathway" id="UPA00343"/>
<evidence type="ECO:0000313" key="3">
    <source>
        <dbReference type="EMBL" id="QCI78739.1"/>
    </source>
</evidence>
<dbReference type="RefSeq" id="WP_222873501.1">
    <property type="nucleotide sequence ID" value="NZ_CP039704.1"/>
</dbReference>
<dbReference type="EMBL" id="CP039704">
    <property type="protein sequence ID" value="QCI78739.1"/>
    <property type="molecule type" value="Genomic_DNA"/>
</dbReference>
<keyword evidence="1 2" id="KW-0119">Carbohydrate metabolism</keyword>
<comment type="pathway">
    <text evidence="2">Amino-sugar metabolism; 1,6-anhydro-N-acetylmuramate degradation.</text>
</comment>
<dbReference type="GO" id="GO:0097175">
    <property type="term" value="P:1,6-anhydro-N-acetyl-beta-muramic acid catabolic process"/>
    <property type="evidence" value="ECO:0007669"/>
    <property type="project" value="UniProtKB-UniRule"/>
</dbReference>
<keyword evidence="2" id="KW-0067">ATP-binding</keyword>
<gene>
    <name evidence="2" type="primary">anmK</name>
    <name evidence="3" type="ORF">E6W36_01155</name>
</gene>
<keyword evidence="2 3" id="KW-0808">Transferase</keyword>
<feature type="binding site" evidence="2">
    <location>
        <begin position="14"/>
        <end position="21"/>
    </location>
    <ligand>
        <name>ATP</name>
        <dbReference type="ChEBI" id="CHEBI:30616"/>
    </ligand>
</feature>
<dbReference type="Proteomes" id="UP000298714">
    <property type="component" value="Chromosome"/>
</dbReference>
<dbReference type="GO" id="GO:0006040">
    <property type="term" value="P:amino sugar metabolic process"/>
    <property type="evidence" value="ECO:0007669"/>
    <property type="project" value="InterPro"/>
</dbReference>
<dbReference type="InterPro" id="IPR043129">
    <property type="entry name" value="ATPase_NBD"/>
</dbReference>
<dbReference type="UniPathway" id="UPA00544"/>
<keyword evidence="2 3" id="KW-0418">Kinase</keyword>
<dbReference type="NCBIfam" id="NF007141">
    <property type="entry name" value="PRK09585.1-5"/>
    <property type="match status" value="1"/>
</dbReference>
<name>A0A4D7BSY8_9SPHN</name>
<dbReference type="PANTHER" id="PTHR30605:SF0">
    <property type="entry name" value="ANHYDRO-N-ACETYLMURAMIC ACID KINASE"/>
    <property type="match status" value="1"/>
</dbReference>
<evidence type="ECO:0000256" key="1">
    <source>
        <dbReference type="ARBA" id="ARBA00023277"/>
    </source>
</evidence>
<accession>A0A4D7BSY8</accession>
<comment type="pathway">
    <text evidence="2">Cell wall biogenesis; peptidoglycan recycling.</text>
</comment>
<reference evidence="4" key="1">
    <citation type="submission" date="2019-04" db="EMBL/GenBank/DDBJ databases">
        <title>Complete genome sequence of Sphingomonas sp. W1-2-3.</title>
        <authorList>
            <person name="Im W.T."/>
        </authorList>
    </citation>
    <scope>NUCLEOTIDE SEQUENCE [LARGE SCALE GENOMIC DNA]</scope>
    <source>
        <strain evidence="4">W1-2-3</strain>
    </source>
</reference>
<dbReference type="GO" id="GO:0016301">
    <property type="term" value="F:kinase activity"/>
    <property type="evidence" value="ECO:0007669"/>
    <property type="project" value="UniProtKB-KW"/>
</dbReference>
<dbReference type="PANTHER" id="PTHR30605">
    <property type="entry name" value="ANHYDRO-N-ACETYLMURAMIC ACID KINASE"/>
    <property type="match status" value="1"/>
</dbReference>
<organism evidence="3 4">
    <name type="scientific">Hankyongella ginsenosidimutans</name>
    <dbReference type="NCBI Taxonomy" id="1763828"/>
    <lineage>
        <taxon>Bacteria</taxon>
        <taxon>Pseudomonadati</taxon>
        <taxon>Pseudomonadota</taxon>
        <taxon>Alphaproteobacteria</taxon>
        <taxon>Sphingomonadales</taxon>
        <taxon>Sphingomonadaceae</taxon>
        <taxon>Hankyongella</taxon>
    </lineage>
</organism>